<evidence type="ECO:0000256" key="1">
    <source>
        <dbReference type="ARBA" id="ARBA00022801"/>
    </source>
</evidence>
<evidence type="ECO:0000313" key="5">
    <source>
        <dbReference type="Proteomes" id="UP000191933"/>
    </source>
</evidence>
<accession>A0A9W5B4U3</accession>
<protein>
    <submittedName>
        <fullName evidence="4">Cellulose synthesis protein</fullName>
        <ecNumber evidence="4">3.5.1.32</ecNumber>
    </submittedName>
</protein>
<gene>
    <name evidence="4" type="primary">celE</name>
    <name evidence="4" type="ORF">AGR2A_Lc50041</name>
</gene>
<name>A0A9W5B4U3_9HYPH</name>
<dbReference type="NCBIfam" id="TIGR01891">
    <property type="entry name" value="amidohydrolases"/>
    <property type="match status" value="1"/>
</dbReference>
<sequence>MFLTNKDMLDLIELRHDLHRHPEISGEEKETARRVRAFLEQAPPDRLVAGLGGHGVAAVYDSGRSGPSVLIRSEIDALPIHEKGEVEYRSSVDGKGHLCGHDGHSTILTALALGLARLRPETGRVILLFQPAEETGAGAAAVIADPRFAEIKPDYSFSLHNLPGLPFGHVSVVEGPVNCASRGIKITLAGKTAHASSPEHGISPMRAITRLMPSLSDLGSGFPPAPDFSMVTITHAIMGEAAFGISPADAEIWATLRTLTDDRMENLCNAAETLAKRVADEERLALNITYDDIFLHCENAPDAVDHIRQALDDEKISHGSEGLPMRASEDFGRFRGVSSSAMFFLGAGRDYPNLHNPDYDFPDALIGIGARIFMRLIRNLTDGK</sequence>
<dbReference type="GO" id="GO:0046872">
    <property type="term" value="F:metal ion binding"/>
    <property type="evidence" value="ECO:0007669"/>
    <property type="project" value="UniProtKB-KW"/>
</dbReference>
<dbReference type="SUPFAM" id="SSF53187">
    <property type="entry name" value="Zn-dependent exopeptidases"/>
    <property type="match status" value="1"/>
</dbReference>
<dbReference type="InterPro" id="IPR002933">
    <property type="entry name" value="Peptidase_M20"/>
</dbReference>
<dbReference type="Proteomes" id="UP000191933">
    <property type="component" value="Unassembled WGS sequence"/>
</dbReference>
<keyword evidence="1 4" id="KW-0378">Hydrolase</keyword>
<feature type="binding site" evidence="2">
    <location>
        <position position="134"/>
    </location>
    <ligand>
        <name>Mn(2+)</name>
        <dbReference type="ChEBI" id="CHEBI:29035"/>
        <label>2</label>
    </ligand>
</feature>
<dbReference type="EMBL" id="FBVY01000034">
    <property type="protein sequence ID" value="CUW98163.1"/>
    <property type="molecule type" value="Genomic_DNA"/>
</dbReference>
<dbReference type="InterPro" id="IPR011650">
    <property type="entry name" value="Peptidase_M20_dimer"/>
</dbReference>
<feature type="binding site" evidence="2">
    <location>
        <position position="101"/>
    </location>
    <ligand>
        <name>Mn(2+)</name>
        <dbReference type="ChEBI" id="CHEBI:29035"/>
        <label>2</label>
    </ligand>
</feature>
<dbReference type="PANTHER" id="PTHR11014">
    <property type="entry name" value="PEPTIDASE M20 FAMILY MEMBER"/>
    <property type="match status" value="1"/>
</dbReference>
<reference evidence="4 5" key="1">
    <citation type="submission" date="2016-01" db="EMBL/GenBank/DDBJ databases">
        <authorList>
            <person name="Regsiter A."/>
            <person name="william w."/>
        </authorList>
    </citation>
    <scope>NUCLEOTIDE SEQUENCE [LARGE SCALE GENOMIC DNA]</scope>
    <source>
        <strain evidence="4 5">CFBP 5494</strain>
    </source>
</reference>
<feature type="binding site" evidence="2">
    <location>
        <position position="99"/>
    </location>
    <ligand>
        <name>Mn(2+)</name>
        <dbReference type="ChEBI" id="CHEBI:29035"/>
        <label>2</label>
    </ligand>
</feature>
<keyword evidence="5" id="KW-1185">Reference proteome</keyword>
<dbReference type="PANTHER" id="PTHR11014:SF169">
    <property type="entry name" value="CLAN MH, FAMILY M20, PEPTIDASE T-LIKE METALLOPEPTIDASE"/>
    <property type="match status" value="1"/>
</dbReference>
<dbReference type="AlphaFoldDB" id="A0A9W5B4U3"/>
<dbReference type="Pfam" id="PF07687">
    <property type="entry name" value="M20_dimer"/>
    <property type="match status" value="1"/>
</dbReference>
<evidence type="ECO:0000256" key="2">
    <source>
        <dbReference type="PIRSR" id="PIRSR005962-1"/>
    </source>
</evidence>
<proteinExistence type="predicted"/>
<keyword evidence="2" id="KW-0464">Manganese</keyword>
<dbReference type="Gene3D" id="3.40.630.10">
    <property type="entry name" value="Zn peptidases"/>
    <property type="match status" value="1"/>
</dbReference>
<dbReference type="PIRSF" id="PIRSF005962">
    <property type="entry name" value="Pept_M20D_amidohydro"/>
    <property type="match status" value="1"/>
</dbReference>
<feature type="binding site" evidence="2">
    <location>
        <position position="355"/>
    </location>
    <ligand>
        <name>Mn(2+)</name>
        <dbReference type="ChEBI" id="CHEBI:29035"/>
        <label>2</label>
    </ligand>
</feature>
<comment type="cofactor">
    <cofactor evidence="2">
        <name>Mn(2+)</name>
        <dbReference type="ChEBI" id="CHEBI:29035"/>
    </cofactor>
    <text evidence="2">The Mn(2+) ion enhances activity.</text>
</comment>
<evidence type="ECO:0000259" key="3">
    <source>
        <dbReference type="Pfam" id="PF07687"/>
    </source>
</evidence>
<dbReference type="EC" id="3.5.1.32" evidence="4"/>
<dbReference type="SUPFAM" id="SSF55031">
    <property type="entry name" value="Bacterial exopeptidase dimerisation domain"/>
    <property type="match status" value="1"/>
</dbReference>
<comment type="caution">
    <text evidence="4">The sequence shown here is derived from an EMBL/GenBank/DDBJ whole genome shotgun (WGS) entry which is preliminary data.</text>
</comment>
<keyword evidence="2" id="KW-0479">Metal-binding</keyword>
<dbReference type="GO" id="GO:0047980">
    <property type="term" value="F:hippurate hydrolase activity"/>
    <property type="evidence" value="ECO:0007669"/>
    <property type="project" value="UniProtKB-EC"/>
</dbReference>
<evidence type="ECO:0000313" key="4">
    <source>
        <dbReference type="EMBL" id="CUW98163.1"/>
    </source>
</evidence>
<feature type="domain" description="Peptidase M20 dimerisation" evidence="3">
    <location>
        <begin position="182"/>
        <end position="280"/>
    </location>
</feature>
<dbReference type="Pfam" id="PF01546">
    <property type="entry name" value="Peptidase_M20"/>
    <property type="match status" value="1"/>
</dbReference>
<feature type="binding site" evidence="2">
    <location>
        <position position="160"/>
    </location>
    <ligand>
        <name>Mn(2+)</name>
        <dbReference type="ChEBI" id="CHEBI:29035"/>
        <label>2</label>
    </ligand>
</feature>
<dbReference type="RefSeq" id="WP_080823227.1">
    <property type="nucleotide sequence ID" value="NZ_LT009719.1"/>
</dbReference>
<dbReference type="Gene3D" id="3.30.70.360">
    <property type="match status" value="1"/>
</dbReference>
<dbReference type="InterPro" id="IPR036264">
    <property type="entry name" value="Bact_exopeptidase_dim_dom"/>
</dbReference>
<organism evidence="4 5">
    <name type="scientific">Agrobacterium genomosp. 2 str. CFBP 5494</name>
    <dbReference type="NCBI Taxonomy" id="1183436"/>
    <lineage>
        <taxon>Bacteria</taxon>
        <taxon>Pseudomonadati</taxon>
        <taxon>Pseudomonadota</taxon>
        <taxon>Alphaproteobacteria</taxon>
        <taxon>Hyphomicrobiales</taxon>
        <taxon>Rhizobiaceae</taxon>
        <taxon>Rhizobium/Agrobacterium group</taxon>
        <taxon>Agrobacterium</taxon>
        <taxon>Agrobacterium tumefaciens complex</taxon>
    </lineage>
</organism>
<dbReference type="InterPro" id="IPR017439">
    <property type="entry name" value="Amidohydrolase"/>
</dbReference>